<evidence type="ECO:0000256" key="2">
    <source>
        <dbReference type="ARBA" id="ARBA00022692"/>
    </source>
</evidence>
<evidence type="ECO:0000256" key="1">
    <source>
        <dbReference type="ARBA" id="ARBA00004477"/>
    </source>
</evidence>
<accession>A0AAP0AUP2</accession>
<keyword evidence="3" id="KW-0256">Endoplasmic reticulum</keyword>
<name>A0AAP0AUP2_9ASPA</name>
<keyword evidence="8" id="KW-1185">Reference proteome</keyword>
<comment type="caution">
    <text evidence="7">The sequence shown here is derived from an EMBL/GenBank/DDBJ whole genome shotgun (WGS) entry which is preliminary data.</text>
</comment>
<dbReference type="GO" id="GO:0005789">
    <property type="term" value="C:endoplasmic reticulum membrane"/>
    <property type="evidence" value="ECO:0007669"/>
    <property type="project" value="UniProtKB-SubCell"/>
</dbReference>
<dbReference type="PANTHER" id="PTHR33727">
    <property type="entry name" value="OS07G0446900 PROTEIN"/>
    <property type="match status" value="1"/>
</dbReference>
<dbReference type="Proteomes" id="UP001418222">
    <property type="component" value="Unassembled WGS sequence"/>
</dbReference>
<feature type="transmembrane region" description="Helical" evidence="6">
    <location>
        <begin position="519"/>
        <end position="542"/>
    </location>
</feature>
<dbReference type="InterPro" id="IPR024512">
    <property type="entry name" value="Ser_palmitoyltrfase_ssu-like"/>
</dbReference>
<gene>
    <name evidence="7" type="ORF">KSP39_PZI022914</name>
</gene>
<proteinExistence type="predicted"/>
<evidence type="ECO:0000256" key="6">
    <source>
        <dbReference type="SAM" id="Phobius"/>
    </source>
</evidence>
<evidence type="ECO:0000313" key="7">
    <source>
        <dbReference type="EMBL" id="KAK8915878.1"/>
    </source>
</evidence>
<keyword evidence="2 6" id="KW-0812">Transmembrane</keyword>
<feature type="transmembrane region" description="Helical" evidence="6">
    <location>
        <begin position="460"/>
        <end position="478"/>
    </location>
</feature>
<comment type="subcellular location">
    <subcellularLocation>
        <location evidence="1">Endoplasmic reticulum membrane</location>
        <topology evidence="1">Multi-pass membrane protein</topology>
    </subcellularLocation>
</comment>
<dbReference type="PANTHER" id="PTHR33727:SF5">
    <property type="entry name" value="PROTEIN, PUTATIVE (DUF3317)-RELATED"/>
    <property type="match status" value="1"/>
</dbReference>
<keyword evidence="4 6" id="KW-1133">Transmembrane helix</keyword>
<organism evidence="7 8">
    <name type="scientific">Platanthera zijinensis</name>
    <dbReference type="NCBI Taxonomy" id="2320716"/>
    <lineage>
        <taxon>Eukaryota</taxon>
        <taxon>Viridiplantae</taxon>
        <taxon>Streptophyta</taxon>
        <taxon>Embryophyta</taxon>
        <taxon>Tracheophyta</taxon>
        <taxon>Spermatophyta</taxon>
        <taxon>Magnoliopsida</taxon>
        <taxon>Liliopsida</taxon>
        <taxon>Asparagales</taxon>
        <taxon>Orchidaceae</taxon>
        <taxon>Orchidoideae</taxon>
        <taxon>Orchideae</taxon>
        <taxon>Orchidinae</taxon>
        <taxon>Platanthera</taxon>
    </lineage>
</organism>
<dbReference type="Pfam" id="PF11779">
    <property type="entry name" value="SPT_ssu-like"/>
    <property type="match status" value="1"/>
</dbReference>
<protein>
    <submittedName>
        <fullName evidence="7">Uncharacterized protein</fullName>
    </submittedName>
</protein>
<reference evidence="7 8" key="1">
    <citation type="journal article" date="2022" name="Nat. Plants">
        <title>Genomes of leafy and leafless Platanthera orchids illuminate the evolution of mycoheterotrophy.</title>
        <authorList>
            <person name="Li M.H."/>
            <person name="Liu K.W."/>
            <person name="Li Z."/>
            <person name="Lu H.C."/>
            <person name="Ye Q.L."/>
            <person name="Zhang D."/>
            <person name="Wang J.Y."/>
            <person name="Li Y.F."/>
            <person name="Zhong Z.M."/>
            <person name="Liu X."/>
            <person name="Yu X."/>
            <person name="Liu D.K."/>
            <person name="Tu X.D."/>
            <person name="Liu B."/>
            <person name="Hao Y."/>
            <person name="Liao X.Y."/>
            <person name="Jiang Y.T."/>
            <person name="Sun W.H."/>
            <person name="Chen J."/>
            <person name="Chen Y.Q."/>
            <person name="Ai Y."/>
            <person name="Zhai J.W."/>
            <person name="Wu S.S."/>
            <person name="Zhou Z."/>
            <person name="Hsiao Y.Y."/>
            <person name="Wu W.L."/>
            <person name="Chen Y.Y."/>
            <person name="Lin Y.F."/>
            <person name="Hsu J.L."/>
            <person name="Li C.Y."/>
            <person name="Wang Z.W."/>
            <person name="Zhao X."/>
            <person name="Zhong W.Y."/>
            <person name="Ma X.K."/>
            <person name="Ma L."/>
            <person name="Huang J."/>
            <person name="Chen G.Z."/>
            <person name="Huang M.Z."/>
            <person name="Huang L."/>
            <person name="Peng D.H."/>
            <person name="Luo Y.B."/>
            <person name="Zou S.Q."/>
            <person name="Chen S.P."/>
            <person name="Lan S."/>
            <person name="Tsai W.C."/>
            <person name="Van de Peer Y."/>
            <person name="Liu Z.J."/>
        </authorList>
    </citation>
    <scope>NUCLEOTIDE SEQUENCE [LARGE SCALE GENOMIC DNA]</scope>
    <source>
        <strain evidence="7">Lor287</strain>
    </source>
</reference>
<evidence type="ECO:0000256" key="5">
    <source>
        <dbReference type="ARBA" id="ARBA00023136"/>
    </source>
</evidence>
<evidence type="ECO:0000256" key="3">
    <source>
        <dbReference type="ARBA" id="ARBA00022824"/>
    </source>
</evidence>
<keyword evidence="5 6" id="KW-0472">Membrane</keyword>
<evidence type="ECO:0000256" key="4">
    <source>
        <dbReference type="ARBA" id="ARBA00022989"/>
    </source>
</evidence>
<dbReference type="AlphaFoldDB" id="A0AAP0AUP2"/>
<sequence>MADRAIGHVSSWGGGSVNEGWQVKGAAVWRPGGQPWRFTIPARLHDRRTPRWLRPAWRPIAGVCCRALGGEWLHGRRAVRWGRRLARRQAVGVCGHALGARGLADACLGRAVSQLRGGRAARRRRLAMRSTGRAVLGSRSGGPVAACIHSEGSAFAQFLSLLLLGCFHGRNTPPNLATFPSDSLSPLHHPPSPNLLHLLFIFLLISVSYRSAYFFSSPLLGFHGRNTPTEPRERLRSWWEGVHSSPPLHFFPPSSSRVPMIPGYPFCGFRSRLKKISRKMNWASRKIHLYNVTMGLYMLDWWERYLIMLFPNSRRYFVSGVALVHFLQWISIRDRVLQQICEKEEKFANRGNEDGKVTISERFYFAEEFPEGQKLFVEVTEARRCLYHGESGDVEGEKEGQPRSQGEWSWRLDHEEAWSEMAVRLLLTTRLPGSCFYGVSLLSVYLLPPVDPLPRPPSSPAFIVILLWTMGLAVFFFFSSADYLRHGRHVFQFATVCPPRSGGGLLCSLLFTHRIPVHVFQFAAVCCLLYSARCCLLATTYFPLGSRGLLRAYVAVCLRIALRCLFADCSPPSACGFACDLLVAVCLQPWLLSAGSFPCSACYFLANCSWPCLLRRGCSTVIARSWPCFLSDALLAATCPLCSLAASSSSCHKLISSSRKVCCRLYLPGRFPYPLKTAAPCIAAYLIRAVRGLLA</sequence>
<evidence type="ECO:0000313" key="8">
    <source>
        <dbReference type="Proteomes" id="UP001418222"/>
    </source>
</evidence>
<dbReference type="EMBL" id="JBBWWQ010000020">
    <property type="protein sequence ID" value="KAK8915878.1"/>
    <property type="molecule type" value="Genomic_DNA"/>
</dbReference>